<reference evidence="1" key="1">
    <citation type="journal article" date="2021" name="Environ. Microbiol.">
        <title>Gene family expansions and transcriptome signatures uncover fungal adaptations to wood decay.</title>
        <authorList>
            <person name="Hage H."/>
            <person name="Miyauchi S."/>
            <person name="Viragh M."/>
            <person name="Drula E."/>
            <person name="Min B."/>
            <person name="Chaduli D."/>
            <person name="Navarro D."/>
            <person name="Favel A."/>
            <person name="Norest M."/>
            <person name="Lesage-Meessen L."/>
            <person name="Balint B."/>
            <person name="Merenyi Z."/>
            <person name="de Eugenio L."/>
            <person name="Morin E."/>
            <person name="Martinez A.T."/>
            <person name="Baldrian P."/>
            <person name="Stursova M."/>
            <person name="Martinez M.J."/>
            <person name="Novotny C."/>
            <person name="Magnuson J.K."/>
            <person name="Spatafora J.W."/>
            <person name="Maurice S."/>
            <person name="Pangilinan J."/>
            <person name="Andreopoulos W."/>
            <person name="LaButti K."/>
            <person name="Hundley H."/>
            <person name="Na H."/>
            <person name="Kuo A."/>
            <person name="Barry K."/>
            <person name="Lipzen A."/>
            <person name="Henrissat B."/>
            <person name="Riley R."/>
            <person name="Ahrendt S."/>
            <person name="Nagy L.G."/>
            <person name="Grigoriev I.V."/>
            <person name="Martin F."/>
            <person name="Rosso M.N."/>
        </authorList>
    </citation>
    <scope>NUCLEOTIDE SEQUENCE</scope>
    <source>
        <strain evidence="1">CBS 384.51</strain>
    </source>
</reference>
<evidence type="ECO:0000313" key="1">
    <source>
        <dbReference type="EMBL" id="KAI0087086.1"/>
    </source>
</evidence>
<dbReference type="EMBL" id="MU274919">
    <property type="protein sequence ID" value="KAI0087086.1"/>
    <property type="molecule type" value="Genomic_DNA"/>
</dbReference>
<sequence>MAPAILLIGLPWQSLPDNLKELAEKVRIGLEGLETRMPDAGYDFHGCYAHPKDGYQPFTDAITSRKWDVIIIGFGVRGTPDFTVFFEWLVNEIKEKAPQTKIGFNHSPESTLDAAKRLAPV</sequence>
<organism evidence="1 2">
    <name type="scientific">Irpex rosettiformis</name>
    <dbReference type="NCBI Taxonomy" id="378272"/>
    <lineage>
        <taxon>Eukaryota</taxon>
        <taxon>Fungi</taxon>
        <taxon>Dikarya</taxon>
        <taxon>Basidiomycota</taxon>
        <taxon>Agaricomycotina</taxon>
        <taxon>Agaricomycetes</taxon>
        <taxon>Polyporales</taxon>
        <taxon>Irpicaceae</taxon>
        <taxon>Irpex</taxon>
    </lineage>
</organism>
<accession>A0ACB8TYR8</accession>
<evidence type="ECO:0000313" key="2">
    <source>
        <dbReference type="Proteomes" id="UP001055072"/>
    </source>
</evidence>
<dbReference type="Proteomes" id="UP001055072">
    <property type="component" value="Unassembled WGS sequence"/>
</dbReference>
<keyword evidence="2" id="KW-1185">Reference proteome</keyword>
<name>A0ACB8TYR8_9APHY</name>
<protein>
    <submittedName>
        <fullName evidence="1">Uncharacterized protein</fullName>
    </submittedName>
</protein>
<comment type="caution">
    <text evidence="1">The sequence shown here is derived from an EMBL/GenBank/DDBJ whole genome shotgun (WGS) entry which is preliminary data.</text>
</comment>
<proteinExistence type="predicted"/>
<gene>
    <name evidence="1" type="ORF">BDY19DRAFT_893607</name>
</gene>